<evidence type="ECO:0000313" key="9">
    <source>
        <dbReference type="Proteomes" id="UP000184444"/>
    </source>
</evidence>
<feature type="transmembrane region" description="Helical" evidence="7">
    <location>
        <begin position="197"/>
        <end position="215"/>
    </location>
</feature>
<reference evidence="9" key="1">
    <citation type="submission" date="2016-11" db="EMBL/GenBank/DDBJ databases">
        <authorList>
            <person name="Varghese N."/>
            <person name="Submissions S."/>
        </authorList>
    </citation>
    <scope>NUCLEOTIDE SEQUENCE [LARGE SCALE GENOMIC DNA]</scope>
    <source>
        <strain evidence="9">DSM 6637</strain>
    </source>
</reference>
<dbReference type="GO" id="GO:0010043">
    <property type="term" value="P:response to zinc ion"/>
    <property type="evidence" value="ECO:0007669"/>
    <property type="project" value="TreeGrafter"/>
</dbReference>
<keyword evidence="9" id="KW-1185">Reference proteome</keyword>
<dbReference type="InterPro" id="IPR001626">
    <property type="entry name" value="ABC_TroCD"/>
</dbReference>
<dbReference type="GO" id="GO:0055085">
    <property type="term" value="P:transmembrane transport"/>
    <property type="evidence" value="ECO:0007669"/>
    <property type="project" value="InterPro"/>
</dbReference>
<dbReference type="EMBL" id="FRCK01000006">
    <property type="protein sequence ID" value="SHM26694.1"/>
    <property type="molecule type" value="Genomic_DNA"/>
</dbReference>
<feature type="transmembrane region" description="Helical" evidence="7">
    <location>
        <begin position="222"/>
        <end position="241"/>
    </location>
</feature>
<comment type="similarity">
    <text evidence="2 6">Belongs to the ABC-3 integral membrane protein family.</text>
</comment>
<dbReference type="RefSeq" id="WP_073066358.1">
    <property type="nucleotide sequence ID" value="NZ_FRCK01000006.1"/>
</dbReference>
<dbReference type="Pfam" id="PF00950">
    <property type="entry name" value="ABC-3"/>
    <property type="match status" value="1"/>
</dbReference>
<feature type="transmembrane region" description="Helical" evidence="7">
    <location>
        <begin position="135"/>
        <end position="153"/>
    </location>
</feature>
<gene>
    <name evidence="8" type="ORF">SAMN05444389_10639</name>
</gene>
<feature type="transmembrane region" description="Helical" evidence="7">
    <location>
        <begin position="57"/>
        <end position="82"/>
    </location>
</feature>
<dbReference type="FunFam" id="1.10.3470.10:FF:000003">
    <property type="entry name" value="Iron ABC transporter permease SitD"/>
    <property type="match status" value="1"/>
</dbReference>
<keyword evidence="5 7" id="KW-0472">Membrane</keyword>
<feature type="transmembrane region" description="Helical" evidence="7">
    <location>
        <begin position="17"/>
        <end position="37"/>
    </location>
</feature>
<organism evidence="8 9">
    <name type="scientific">Paracoccus solventivorans</name>
    <dbReference type="NCBI Taxonomy" id="53463"/>
    <lineage>
        <taxon>Bacteria</taxon>
        <taxon>Pseudomonadati</taxon>
        <taxon>Pseudomonadota</taxon>
        <taxon>Alphaproteobacteria</taxon>
        <taxon>Rhodobacterales</taxon>
        <taxon>Paracoccaceae</taxon>
        <taxon>Paracoccus</taxon>
    </lineage>
</organism>
<dbReference type="InterPro" id="IPR037294">
    <property type="entry name" value="ABC_BtuC-like"/>
</dbReference>
<dbReference type="PANTHER" id="PTHR30477:SF24">
    <property type="entry name" value="IRON TRANSPORT SYSTEM MEMBRANE PROTEIN HI_0359-RELATED"/>
    <property type="match status" value="1"/>
</dbReference>
<evidence type="ECO:0000256" key="5">
    <source>
        <dbReference type="ARBA" id="ARBA00023136"/>
    </source>
</evidence>
<dbReference type="PANTHER" id="PTHR30477">
    <property type="entry name" value="ABC-TRANSPORTER METAL-BINDING PROTEIN"/>
    <property type="match status" value="1"/>
</dbReference>
<feature type="transmembrane region" description="Helical" evidence="7">
    <location>
        <begin position="173"/>
        <end position="191"/>
    </location>
</feature>
<evidence type="ECO:0000256" key="4">
    <source>
        <dbReference type="ARBA" id="ARBA00022989"/>
    </source>
</evidence>
<dbReference type="Proteomes" id="UP000184444">
    <property type="component" value="Unassembled WGS sequence"/>
</dbReference>
<feature type="transmembrane region" description="Helical" evidence="7">
    <location>
        <begin position="247"/>
        <end position="264"/>
    </location>
</feature>
<dbReference type="STRING" id="53463.SAMN05444389_10639"/>
<dbReference type="CDD" id="cd06550">
    <property type="entry name" value="TM_ABC_iron-siderophores_like"/>
    <property type="match status" value="1"/>
</dbReference>
<dbReference type="AlphaFoldDB" id="A0A1M7HE14"/>
<dbReference type="Gene3D" id="1.10.3470.10">
    <property type="entry name" value="ABC transporter involved in vitamin B12 uptake, BtuC"/>
    <property type="match status" value="1"/>
</dbReference>
<evidence type="ECO:0000256" key="3">
    <source>
        <dbReference type="ARBA" id="ARBA00022692"/>
    </source>
</evidence>
<evidence type="ECO:0000313" key="8">
    <source>
        <dbReference type="EMBL" id="SHM26694.1"/>
    </source>
</evidence>
<evidence type="ECO:0000256" key="2">
    <source>
        <dbReference type="ARBA" id="ARBA00008034"/>
    </source>
</evidence>
<name>A0A1M7HE14_9RHOB</name>
<dbReference type="GO" id="GO:0071281">
    <property type="term" value="P:cellular response to iron ion"/>
    <property type="evidence" value="ECO:0007669"/>
    <property type="project" value="UniProtKB-ARBA"/>
</dbReference>
<sequence>MIETLLLPFQFPFMQNAYLIALIVAVPTALLSCFLVLKGWALMGDAVSHAVLPGIVLAYILGLPLILGAFAAAMLTAGATGYLAENSRIKQDTVMGVVFSGMFGLGIVLYTAITSDVHLDHILFGNMLGVGAGDLWTALAIGAVVSAGLLVWWRDLMLHAFDPAQARVSGLRVGALHYGLLTALSLAIVATLSATGLILAVGLLISPGAIAFLLVRSFGRMLAVAVAVNAASMLAGVHLSFYLDSAPAPTIILILTAAFIAAFLRRTRLTRRAQAQAG</sequence>
<accession>A0A1M7HE14</accession>
<evidence type="ECO:0000256" key="1">
    <source>
        <dbReference type="ARBA" id="ARBA00004141"/>
    </source>
</evidence>
<keyword evidence="6" id="KW-0813">Transport</keyword>
<feature type="transmembrane region" description="Helical" evidence="7">
    <location>
        <begin position="94"/>
        <end position="115"/>
    </location>
</feature>
<proteinExistence type="inferred from homology"/>
<evidence type="ECO:0000256" key="7">
    <source>
        <dbReference type="SAM" id="Phobius"/>
    </source>
</evidence>
<keyword evidence="3 6" id="KW-0812">Transmembrane</keyword>
<dbReference type="SUPFAM" id="SSF81345">
    <property type="entry name" value="ABC transporter involved in vitamin B12 uptake, BtuC"/>
    <property type="match status" value="1"/>
</dbReference>
<keyword evidence="4 7" id="KW-1133">Transmembrane helix</keyword>
<protein>
    <submittedName>
        <fullName evidence="8">Manganese/iron transport system permease protein</fullName>
    </submittedName>
</protein>
<comment type="subcellular location">
    <subcellularLocation>
        <location evidence="6">Cell membrane</location>
        <topology evidence="6">Multi-pass membrane protein</topology>
    </subcellularLocation>
    <subcellularLocation>
        <location evidence="1">Membrane</location>
        <topology evidence="1">Multi-pass membrane protein</topology>
    </subcellularLocation>
</comment>
<dbReference type="GO" id="GO:0043190">
    <property type="term" value="C:ATP-binding cassette (ABC) transporter complex"/>
    <property type="evidence" value="ECO:0007669"/>
    <property type="project" value="InterPro"/>
</dbReference>
<evidence type="ECO:0000256" key="6">
    <source>
        <dbReference type="RuleBase" id="RU003943"/>
    </source>
</evidence>